<evidence type="ECO:0000256" key="3">
    <source>
        <dbReference type="ARBA" id="ARBA00022679"/>
    </source>
</evidence>
<evidence type="ECO:0000256" key="5">
    <source>
        <dbReference type="SAM" id="MobiDB-lite"/>
    </source>
</evidence>
<dbReference type="Pfam" id="PF00370">
    <property type="entry name" value="FGGY_N"/>
    <property type="match status" value="1"/>
</dbReference>
<keyword evidence="3" id="KW-0808">Transferase</keyword>
<keyword evidence="2" id="KW-0859">Xylose metabolism</keyword>
<dbReference type="InterPro" id="IPR043129">
    <property type="entry name" value="ATPase_NBD"/>
</dbReference>
<keyword evidence="2" id="KW-0119">Carbohydrate metabolism</keyword>
<organism evidence="7 8">
    <name type="scientific">Okibacterium fritillariae</name>
    <dbReference type="NCBI Taxonomy" id="123320"/>
    <lineage>
        <taxon>Bacteria</taxon>
        <taxon>Bacillati</taxon>
        <taxon>Actinomycetota</taxon>
        <taxon>Actinomycetes</taxon>
        <taxon>Micrococcales</taxon>
        <taxon>Microbacteriaceae</taxon>
        <taxon>Okibacterium</taxon>
    </lineage>
</organism>
<evidence type="ECO:0000259" key="6">
    <source>
        <dbReference type="Pfam" id="PF00370"/>
    </source>
</evidence>
<dbReference type="InterPro" id="IPR050406">
    <property type="entry name" value="FGGY_Carb_Kinase"/>
</dbReference>
<evidence type="ECO:0000256" key="1">
    <source>
        <dbReference type="ARBA" id="ARBA00009156"/>
    </source>
</evidence>
<protein>
    <submittedName>
        <fullName evidence="7">Xylulokinase</fullName>
    </submittedName>
</protein>
<gene>
    <name evidence="7" type="ORF">SAMN06309945_0394</name>
</gene>
<dbReference type="Gene3D" id="3.30.420.40">
    <property type="match status" value="2"/>
</dbReference>
<dbReference type="PANTHER" id="PTHR43095:SF5">
    <property type="entry name" value="XYLULOSE KINASE"/>
    <property type="match status" value="1"/>
</dbReference>
<dbReference type="AlphaFoldDB" id="A0A1T5IFV5"/>
<dbReference type="GO" id="GO:0016301">
    <property type="term" value="F:kinase activity"/>
    <property type="evidence" value="ECO:0007669"/>
    <property type="project" value="UniProtKB-KW"/>
</dbReference>
<dbReference type="PANTHER" id="PTHR43095">
    <property type="entry name" value="SUGAR KINASE"/>
    <property type="match status" value="1"/>
</dbReference>
<reference evidence="7 8" key="1">
    <citation type="submission" date="2017-02" db="EMBL/GenBank/DDBJ databases">
        <authorList>
            <person name="Peterson S.W."/>
        </authorList>
    </citation>
    <scope>NUCLEOTIDE SEQUENCE [LARGE SCALE GENOMIC DNA]</scope>
    <source>
        <strain evidence="7 8">VKM Ac-2059</strain>
    </source>
</reference>
<dbReference type="CDD" id="cd07773">
    <property type="entry name" value="ASKHA_NBD_FGGY_FK"/>
    <property type="match status" value="1"/>
</dbReference>
<feature type="region of interest" description="Disordered" evidence="5">
    <location>
        <begin position="1"/>
        <end position="44"/>
    </location>
</feature>
<keyword evidence="4 7" id="KW-0418">Kinase</keyword>
<evidence type="ECO:0000256" key="4">
    <source>
        <dbReference type="ARBA" id="ARBA00022777"/>
    </source>
</evidence>
<dbReference type="InterPro" id="IPR018484">
    <property type="entry name" value="FGGY_N"/>
</dbReference>
<feature type="domain" description="Carbohydrate kinase FGGY N-terminal" evidence="6">
    <location>
        <begin position="59"/>
        <end position="287"/>
    </location>
</feature>
<evidence type="ECO:0000313" key="7">
    <source>
        <dbReference type="EMBL" id="SKC37980.1"/>
    </source>
</evidence>
<proteinExistence type="inferred from homology"/>
<sequence length="491" mass="51566">MRRRRRSATSIPLAPGPDAVRALSSSAGAEPSARSHGWSGAQPHAGGIELTRTLRIPVACGVDLGSTNTKVVALDRSGAVVARASRPTPRDAELSVKAEALFAVVEEMLIEVCGDVYSIHAVCVAGVGEDGVLVDEDLRVLTSPLTWFDPRRRDIFRGLRDLLHDDESFDAETDAVRTLVGWSWAREQRAARSARHWLALTDLAAVRWTRRPFFSDTLAARTSAWRSTDRRWASERVEVTLGSADLLPEVLTTGEIAGPLDSAMLRAADVVAPDAITVAGGHDHPIAGWGVRQMIPNAVLDSMGTAEVVVAEASVPAPRGAHVDVGPGIRSSGFTLLRVEELARNVQWASQNAAVADQIRAILVGRIESLPLWDSGIFLPGERGGGTPAFAPDAPRDPLALASAVLGALARAGRDAVDAVGAPGGGVRLAGGWVRSPGWIEIKSAVHGTRAAPILEPEVTAVGAALLAAAARGWAPDATLALGGFSTEMLG</sequence>
<evidence type="ECO:0000313" key="8">
    <source>
        <dbReference type="Proteomes" id="UP000190857"/>
    </source>
</evidence>
<dbReference type="EMBL" id="FUZP01000001">
    <property type="protein sequence ID" value="SKC37980.1"/>
    <property type="molecule type" value="Genomic_DNA"/>
</dbReference>
<name>A0A1T5IFV5_9MICO</name>
<keyword evidence="8" id="KW-1185">Reference proteome</keyword>
<accession>A0A1T5IFV5</accession>
<dbReference type="STRING" id="123320.SAMN06309945_0394"/>
<dbReference type="Proteomes" id="UP000190857">
    <property type="component" value="Unassembled WGS sequence"/>
</dbReference>
<dbReference type="GO" id="GO:0042732">
    <property type="term" value="P:D-xylose metabolic process"/>
    <property type="evidence" value="ECO:0007669"/>
    <property type="project" value="UniProtKB-KW"/>
</dbReference>
<comment type="similarity">
    <text evidence="1">Belongs to the FGGY kinase family.</text>
</comment>
<dbReference type="SUPFAM" id="SSF53067">
    <property type="entry name" value="Actin-like ATPase domain"/>
    <property type="match status" value="2"/>
</dbReference>
<evidence type="ECO:0000256" key="2">
    <source>
        <dbReference type="ARBA" id="ARBA00022629"/>
    </source>
</evidence>